<feature type="compositionally biased region" description="Basic residues" evidence="1">
    <location>
        <begin position="336"/>
        <end position="348"/>
    </location>
</feature>
<feature type="region of interest" description="Disordered" evidence="1">
    <location>
        <begin position="504"/>
        <end position="680"/>
    </location>
</feature>
<feature type="compositionally biased region" description="Polar residues" evidence="1">
    <location>
        <begin position="401"/>
        <end position="411"/>
    </location>
</feature>
<evidence type="ECO:0000256" key="1">
    <source>
        <dbReference type="SAM" id="MobiDB-lite"/>
    </source>
</evidence>
<feature type="compositionally biased region" description="Polar residues" evidence="1">
    <location>
        <begin position="662"/>
        <end position="677"/>
    </location>
</feature>
<sequence>MFGASRAADASGRPPASVYGTIEAWTCSDCLEQAAAITNQPNANIDTAVFDLTGASSDDDAPSNVQSTSISRTTRADVNTLQSRPRHQSDLLPPARNPAFNNANNTNPLLASNTLRSTTEKRPLFRDETPADSLLAKMEPPPHASILTQPSTPRSDSNYAPAHGRHRITPSSSNRNGRSNYTTDLPEVSRNILSSYTRPRVPLFREETPALPKAEPLPRALSLGTASSWANDADSTRAPSITHGNDSDSLRAGSRSYHGLFRDETPVNHALFAPKTESTPSALDPPFKSDPQPARATPMAAGPRANVPIMPPRTPSSLSFSDTSSVEELPSYPPPKRNHTPHTPHRPHVSANPTVVPHFDLNNPPSSHRSHRSSRSRSSPGTSPVQSYTPKVGLKNPPTPGTQKSAVSSRAGSKRLSSPPLPTPPSRRRPQPSFSVTPRPRTRVMPTSPARPSAERRGSEPGATLGIQQGNLAPVPAEPSHGARLGAEKKARKMVVVHVDIPAYQTPTRMPPPPPPLLPRSPSRGLSAAQVSSGGSSRRRAREHRRSSEDEMDIDVDEPTTIQDGLRRSASAAPSLPRAPRVGLDSDSSDFDLNTPPLTNKRVNDDLVLEEQDTNIPPFASPLFSDDNGAERDDDPLSHTDMFIDDISMPPRTISREEAESLESTQNRSAPHSSRGNGTVAENDICMASDSDEVIPIGNRVMHDEFASKSRSNMNSSTLIRLSISPNAQSNPRDSSKPSRQSLRINGASFSLREPSSRESMIFAKDKGKGKETDGMRSHGMSPSPRKQLATKQARRIFPAMRLPSSGDEETIDLTRRPRAPLSGGSRALKALKQLEDNLSAPAVGSDAAVEVTTAQATSISPSARPITLARSPQAAPPATGSGRVVDTRRADNVLPASAQSSLEQREPLRLISATGVALSSPVAASAGGAEQPSYALIRGLTLDDFGDVGAEDQMAEQATQSLRGLAISKRFTRDAADLRDPHHAPDTTLAQGEGGRKSRKSRARRLDAGSETWKAGWSWTSHCGT</sequence>
<feature type="compositionally biased region" description="Polar residues" evidence="1">
    <location>
        <begin position="169"/>
        <end position="183"/>
    </location>
</feature>
<feature type="region of interest" description="Disordered" evidence="1">
    <location>
        <begin position="720"/>
        <end position="788"/>
    </location>
</feature>
<evidence type="ECO:0000313" key="3">
    <source>
        <dbReference type="Proteomes" id="UP000027195"/>
    </source>
</evidence>
<feature type="compositionally biased region" description="Polar residues" evidence="1">
    <location>
        <begin position="146"/>
        <end position="158"/>
    </location>
</feature>
<organism evidence="2 3">
    <name type="scientific">Botryobasidium botryosum (strain FD-172 SS1)</name>
    <dbReference type="NCBI Taxonomy" id="930990"/>
    <lineage>
        <taxon>Eukaryota</taxon>
        <taxon>Fungi</taxon>
        <taxon>Dikarya</taxon>
        <taxon>Basidiomycota</taxon>
        <taxon>Agaricomycotina</taxon>
        <taxon>Agaricomycetes</taxon>
        <taxon>Cantharellales</taxon>
        <taxon>Botryobasidiaceae</taxon>
        <taxon>Botryobasidium</taxon>
    </lineage>
</organism>
<dbReference type="HOGENOM" id="CLU_295103_0_0_1"/>
<feature type="compositionally biased region" description="Basic and acidic residues" evidence="1">
    <location>
        <begin position="764"/>
        <end position="777"/>
    </location>
</feature>
<dbReference type="Proteomes" id="UP000027195">
    <property type="component" value="Unassembled WGS sequence"/>
</dbReference>
<feature type="compositionally biased region" description="Low complexity" evidence="1">
    <location>
        <begin position="91"/>
        <end position="113"/>
    </location>
</feature>
<feature type="region of interest" description="Disordered" evidence="1">
    <location>
        <begin position="230"/>
        <end position="251"/>
    </location>
</feature>
<accession>A0A067MLG6</accession>
<feature type="compositionally biased region" description="Basic and acidic residues" evidence="1">
    <location>
        <begin position="975"/>
        <end position="986"/>
    </location>
</feature>
<dbReference type="EMBL" id="KL198028">
    <property type="protein sequence ID" value="KDQ16364.1"/>
    <property type="molecule type" value="Genomic_DNA"/>
</dbReference>
<feature type="region of interest" description="Disordered" evidence="1">
    <location>
        <begin position="867"/>
        <end position="889"/>
    </location>
</feature>
<protein>
    <submittedName>
        <fullName evidence="2">Uncharacterized protein</fullName>
    </submittedName>
</protein>
<proteinExistence type="predicted"/>
<feature type="compositionally biased region" description="Basic and acidic residues" evidence="1">
    <location>
        <begin position="629"/>
        <end position="638"/>
    </location>
</feature>
<dbReference type="InParanoid" id="A0A067MLG6"/>
<feature type="region of interest" description="Disordered" evidence="1">
    <location>
        <begin position="55"/>
        <end position="193"/>
    </location>
</feature>
<feature type="compositionally biased region" description="Low complexity" evidence="1">
    <location>
        <begin position="568"/>
        <end position="581"/>
    </location>
</feature>
<feature type="compositionally biased region" description="Polar residues" evidence="1">
    <location>
        <begin position="720"/>
        <end position="744"/>
    </location>
</feature>
<gene>
    <name evidence="2" type="ORF">BOTBODRAFT_261299</name>
</gene>
<feature type="region of interest" description="Disordered" evidence="1">
    <location>
        <begin position="975"/>
        <end position="1010"/>
    </location>
</feature>
<name>A0A067MLG6_BOTB1</name>
<dbReference type="AlphaFoldDB" id="A0A067MLG6"/>
<keyword evidence="3" id="KW-1185">Reference proteome</keyword>
<reference evidence="3" key="1">
    <citation type="journal article" date="2014" name="Proc. Natl. Acad. Sci. U.S.A.">
        <title>Extensive sampling of basidiomycete genomes demonstrates inadequacy of the white-rot/brown-rot paradigm for wood decay fungi.</title>
        <authorList>
            <person name="Riley R."/>
            <person name="Salamov A.A."/>
            <person name="Brown D.W."/>
            <person name="Nagy L.G."/>
            <person name="Floudas D."/>
            <person name="Held B.W."/>
            <person name="Levasseur A."/>
            <person name="Lombard V."/>
            <person name="Morin E."/>
            <person name="Otillar R."/>
            <person name="Lindquist E.A."/>
            <person name="Sun H."/>
            <person name="LaButti K.M."/>
            <person name="Schmutz J."/>
            <person name="Jabbour D."/>
            <person name="Luo H."/>
            <person name="Baker S.E."/>
            <person name="Pisabarro A.G."/>
            <person name="Walton J.D."/>
            <person name="Blanchette R.A."/>
            <person name="Henrissat B."/>
            <person name="Martin F."/>
            <person name="Cullen D."/>
            <person name="Hibbett D.S."/>
            <person name="Grigoriev I.V."/>
        </authorList>
    </citation>
    <scope>NUCLEOTIDE SEQUENCE [LARGE SCALE GENOMIC DNA]</scope>
    <source>
        <strain evidence="3">FD-172 SS1</strain>
    </source>
</reference>
<feature type="compositionally biased region" description="Pro residues" evidence="1">
    <location>
        <begin position="509"/>
        <end position="519"/>
    </location>
</feature>
<feature type="compositionally biased region" description="Polar residues" evidence="1">
    <location>
        <begin position="63"/>
        <end position="83"/>
    </location>
</feature>
<evidence type="ECO:0000313" key="2">
    <source>
        <dbReference type="EMBL" id="KDQ16364.1"/>
    </source>
</evidence>
<feature type="region of interest" description="Disordered" evidence="1">
    <location>
        <begin position="276"/>
        <end position="490"/>
    </location>
</feature>
<feature type="compositionally biased region" description="Polar residues" evidence="1">
    <location>
        <begin position="380"/>
        <end position="389"/>
    </location>
</feature>
<feature type="compositionally biased region" description="Basic and acidic residues" evidence="1">
    <location>
        <begin position="118"/>
        <end position="129"/>
    </location>
</feature>